<evidence type="ECO:0000313" key="3">
    <source>
        <dbReference type="WBParaSite" id="PDA_v2.g1328.t1"/>
    </source>
</evidence>
<dbReference type="PANTHER" id="PTHR21255">
    <property type="entry name" value="T-COMPLEX-ASSOCIATED-TESTIS-EXPRESSED 1/ DYNEIN LIGHT CHAIN"/>
    <property type="match status" value="1"/>
</dbReference>
<dbReference type="GO" id="GO:0005737">
    <property type="term" value="C:cytoplasm"/>
    <property type="evidence" value="ECO:0007669"/>
    <property type="project" value="TreeGrafter"/>
</dbReference>
<comment type="similarity">
    <text evidence="1">Belongs to the dynein light chain Tctex-type family.</text>
</comment>
<name>A0A914PCY5_9BILA</name>
<dbReference type="Gene3D" id="3.30.1140.40">
    <property type="entry name" value="Tctex-1"/>
    <property type="match status" value="1"/>
</dbReference>
<dbReference type="Pfam" id="PF03645">
    <property type="entry name" value="Tctex-1"/>
    <property type="match status" value="1"/>
</dbReference>
<reference evidence="3" key="1">
    <citation type="submission" date="2022-11" db="UniProtKB">
        <authorList>
            <consortium name="WormBaseParasite"/>
        </authorList>
    </citation>
    <scope>IDENTIFICATION</scope>
</reference>
<dbReference type="GO" id="GO:0005868">
    <property type="term" value="C:cytoplasmic dynein complex"/>
    <property type="evidence" value="ECO:0007669"/>
    <property type="project" value="TreeGrafter"/>
</dbReference>
<dbReference type="AlphaFoldDB" id="A0A914PCY5"/>
<keyword evidence="2" id="KW-1185">Reference proteome</keyword>
<dbReference type="PANTHER" id="PTHR21255:SF7">
    <property type="entry name" value="DYNEIN LIGHT CHAIN TCTEX-TYPE PROTEIN 2B"/>
    <property type="match status" value="1"/>
</dbReference>
<evidence type="ECO:0000256" key="1">
    <source>
        <dbReference type="ARBA" id="ARBA00005361"/>
    </source>
</evidence>
<evidence type="ECO:0000313" key="2">
    <source>
        <dbReference type="Proteomes" id="UP000887578"/>
    </source>
</evidence>
<dbReference type="GO" id="GO:0045505">
    <property type="term" value="F:dynein intermediate chain binding"/>
    <property type="evidence" value="ECO:0007669"/>
    <property type="project" value="TreeGrafter"/>
</dbReference>
<proteinExistence type="inferred from homology"/>
<protein>
    <submittedName>
        <fullName evidence="3">Dynein light chain</fullName>
    </submittedName>
</protein>
<accession>A0A914PCY5</accession>
<dbReference type="InterPro" id="IPR005334">
    <property type="entry name" value="Tctex-1-like"/>
</dbReference>
<organism evidence="2 3">
    <name type="scientific">Panagrolaimus davidi</name>
    <dbReference type="NCBI Taxonomy" id="227884"/>
    <lineage>
        <taxon>Eukaryota</taxon>
        <taxon>Metazoa</taxon>
        <taxon>Ecdysozoa</taxon>
        <taxon>Nematoda</taxon>
        <taxon>Chromadorea</taxon>
        <taxon>Rhabditida</taxon>
        <taxon>Tylenchina</taxon>
        <taxon>Panagrolaimomorpha</taxon>
        <taxon>Panagrolaimoidea</taxon>
        <taxon>Panagrolaimidae</taxon>
        <taxon>Panagrolaimus</taxon>
    </lineage>
</organism>
<dbReference type="WBParaSite" id="PDA_v2.g1328.t1">
    <property type="protein sequence ID" value="PDA_v2.g1328.t1"/>
    <property type="gene ID" value="PDA_v2.g1328"/>
</dbReference>
<dbReference type="CDD" id="cd21459">
    <property type="entry name" value="DLC-like_TCTEX1D2"/>
    <property type="match status" value="1"/>
</dbReference>
<dbReference type="GO" id="GO:0007018">
    <property type="term" value="P:microtubule-based movement"/>
    <property type="evidence" value="ECO:0007669"/>
    <property type="project" value="TreeGrafter"/>
</dbReference>
<sequence>MESGTDGRVLRPSLNEKFRPAIGKRILEQCASELLTGQKYADANIADLSKRLAENVRKELIDLQFPKYKYLIEIIIGEQRGQGARIHTGSCWDIDTDSQVTHFYQNDSLFCEIIVFAIFTYS</sequence>
<dbReference type="InterPro" id="IPR038586">
    <property type="entry name" value="Tctex-1-like_sf"/>
</dbReference>
<dbReference type="Proteomes" id="UP000887578">
    <property type="component" value="Unplaced"/>
</dbReference>